<protein>
    <submittedName>
        <fullName evidence="2">Uncharacterized protein</fullName>
    </submittedName>
</protein>
<dbReference type="AlphaFoldDB" id="A0A662Z154"/>
<organism evidence="2 3">
    <name type="scientific">Acipenser ruthenus</name>
    <name type="common">Sterlet sturgeon</name>
    <dbReference type="NCBI Taxonomy" id="7906"/>
    <lineage>
        <taxon>Eukaryota</taxon>
        <taxon>Metazoa</taxon>
        <taxon>Chordata</taxon>
        <taxon>Craniata</taxon>
        <taxon>Vertebrata</taxon>
        <taxon>Euteleostomi</taxon>
        <taxon>Actinopterygii</taxon>
        <taxon>Chondrostei</taxon>
        <taxon>Acipenseriformes</taxon>
        <taxon>Acipenseridae</taxon>
        <taxon>Acipenser</taxon>
    </lineage>
</organism>
<reference evidence="2 3" key="1">
    <citation type="submission" date="2019-01" db="EMBL/GenBank/DDBJ databases">
        <title>Draft Genome and Complete Hox-Cluster Characterization of the Sterlet Sturgeon (Acipenser ruthenus).</title>
        <authorList>
            <person name="Wei Q."/>
        </authorList>
    </citation>
    <scope>NUCLEOTIDE SEQUENCE [LARGE SCALE GENOMIC DNA]</scope>
    <source>
        <strain evidence="2">WHYD16114868_AA</strain>
        <tissue evidence="2">Blood</tissue>
    </source>
</reference>
<dbReference type="Proteomes" id="UP000289886">
    <property type="component" value="Unassembled WGS sequence"/>
</dbReference>
<evidence type="ECO:0000313" key="2">
    <source>
        <dbReference type="EMBL" id="RXN01549.1"/>
    </source>
</evidence>
<dbReference type="EMBL" id="SCEB01000037">
    <property type="protein sequence ID" value="RXN01549.1"/>
    <property type="molecule type" value="Genomic_DNA"/>
</dbReference>
<comment type="caution">
    <text evidence="2">The sequence shown here is derived from an EMBL/GenBank/DDBJ whole genome shotgun (WGS) entry which is preliminary data.</text>
</comment>
<proteinExistence type="predicted"/>
<keyword evidence="3" id="KW-1185">Reference proteome</keyword>
<feature type="region of interest" description="Disordered" evidence="1">
    <location>
        <begin position="81"/>
        <end position="114"/>
    </location>
</feature>
<accession>A0A662Z154</accession>
<name>A0A662Z154_ACIRT</name>
<gene>
    <name evidence="2" type="ORF">EOD39_6399</name>
</gene>
<evidence type="ECO:0000313" key="3">
    <source>
        <dbReference type="Proteomes" id="UP000289886"/>
    </source>
</evidence>
<sequence>MAEDAIRLRDWIQDSAGLEAQSMPIAIRVLWLMDRERWEAYEREHTPDTLEEGREVELPLTHSGSGAPLVASSLGDACTSPPRDACTLPPRDASKTSPRDAGTSPPGDACTSLPGEACPGGSLLLNSRDLLRLEEPALALPAHLLTASLLAAFPLPVVQRCCSVCPRCQLFRGKWGYGRRTALR</sequence>
<evidence type="ECO:0000256" key="1">
    <source>
        <dbReference type="SAM" id="MobiDB-lite"/>
    </source>
</evidence>